<gene>
    <name evidence="4" type="ORF">V1634_31890</name>
</gene>
<dbReference type="CDD" id="cd07043">
    <property type="entry name" value="STAS_anti-anti-sigma_factors"/>
    <property type="match status" value="1"/>
</dbReference>
<comment type="caution">
    <text evidence="4">The sequence shown here is derived from an EMBL/GenBank/DDBJ whole genome shotgun (WGS) entry which is preliminary data.</text>
</comment>
<evidence type="ECO:0000256" key="1">
    <source>
        <dbReference type="ARBA" id="ARBA00009013"/>
    </source>
</evidence>
<dbReference type="EMBL" id="JAZGQL010000034">
    <property type="protein sequence ID" value="MEE6311435.1"/>
    <property type="molecule type" value="Genomic_DNA"/>
</dbReference>
<sequence>MTNEILTVSRVDATAPVPVLAAVGEIDHDSRDVLREAANLALGDDGTRLVLDLGAVSFCDSGGLGLFLELHRLTASRGGSLRLARVPRPVQLVLDATNLDRLLHLDPTVEDALRALR</sequence>
<evidence type="ECO:0000259" key="3">
    <source>
        <dbReference type="PROSITE" id="PS50801"/>
    </source>
</evidence>
<evidence type="ECO:0000256" key="2">
    <source>
        <dbReference type="RuleBase" id="RU003749"/>
    </source>
</evidence>
<dbReference type="RefSeq" id="WP_331211424.1">
    <property type="nucleotide sequence ID" value="NZ_JAZGQL010000034.1"/>
</dbReference>
<keyword evidence="5" id="KW-1185">Reference proteome</keyword>
<dbReference type="Gene3D" id="3.30.750.24">
    <property type="entry name" value="STAS domain"/>
    <property type="match status" value="1"/>
</dbReference>
<evidence type="ECO:0000313" key="4">
    <source>
        <dbReference type="EMBL" id="MEE6311435.1"/>
    </source>
</evidence>
<organism evidence="4 5">
    <name type="scientific">Plantactinospora veratri</name>
    <dbReference type="NCBI Taxonomy" id="1436122"/>
    <lineage>
        <taxon>Bacteria</taxon>
        <taxon>Bacillati</taxon>
        <taxon>Actinomycetota</taxon>
        <taxon>Actinomycetes</taxon>
        <taxon>Micromonosporales</taxon>
        <taxon>Micromonosporaceae</taxon>
        <taxon>Plantactinospora</taxon>
    </lineage>
</organism>
<dbReference type="PANTHER" id="PTHR33495">
    <property type="entry name" value="ANTI-SIGMA FACTOR ANTAGONIST TM_1081-RELATED-RELATED"/>
    <property type="match status" value="1"/>
</dbReference>
<proteinExistence type="inferred from homology"/>
<protein>
    <recommendedName>
        <fullName evidence="2">Anti-sigma factor antagonist</fullName>
    </recommendedName>
</protein>
<dbReference type="SUPFAM" id="SSF52091">
    <property type="entry name" value="SpoIIaa-like"/>
    <property type="match status" value="1"/>
</dbReference>
<dbReference type="InterPro" id="IPR036513">
    <property type="entry name" value="STAS_dom_sf"/>
</dbReference>
<evidence type="ECO:0000313" key="5">
    <source>
        <dbReference type="Proteomes" id="UP001339911"/>
    </source>
</evidence>
<dbReference type="Proteomes" id="UP001339911">
    <property type="component" value="Unassembled WGS sequence"/>
</dbReference>
<dbReference type="InterPro" id="IPR002645">
    <property type="entry name" value="STAS_dom"/>
</dbReference>
<dbReference type="NCBIfam" id="TIGR00377">
    <property type="entry name" value="ant_ant_sig"/>
    <property type="match status" value="1"/>
</dbReference>
<dbReference type="PANTHER" id="PTHR33495:SF2">
    <property type="entry name" value="ANTI-SIGMA FACTOR ANTAGONIST TM_1081-RELATED"/>
    <property type="match status" value="1"/>
</dbReference>
<comment type="similarity">
    <text evidence="1 2">Belongs to the anti-sigma-factor antagonist family.</text>
</comment>
<dbReference type="Pfam" id="PF01740">
    <property type="entry name" value="STAS"/>
    <property type="match status" value="1"/>
</dbReference>
<feature type="domain" description="STAS" evidence="3">
    <location>
        <begin position="7"/>
        <end position="116"/>
    </location>
</feature>
<name>A0ABU7SNA4_9ACTN</name>
<accession>A0ABU7SNA4</accession>
<dbReference type="PROSITE" id="PS50801">
    <property type="entry name" value="STAS"/>
    <property type="match status" value="1"/>
</dbReference>
<dbReference type="InterPro" id="IPR003658">
    <property type="entry name" value="Anti-sigma_ant"/>
</dbReference>
<reference evidence="4 5" key="1">
    <citation type="submission" date="2024-01" db="EMBL/GenBank/DDBJ databases">
        <title>Genome insights into Plantactinospora veratri sp. nov.</title>
        <authorList>
            <person name="Wang L."/>
        </authorList>
    </citation>
    <scope>NUCLEOTIDE SEQUENCE [LARGE SCALE GENOMIC DNA]</scope>
    <source>
        <strain evidence="4 5">NEAU-FHS4</strain>
    </source>
</reference>